<evidence type="ECO:0000313" key="2">
    <source>
        <dbReference type="EMBL" id="SFE81777.1"/>
    </source>
</evidence>
<keyword evidence="1" id="KW-0472">Membrane</keyword>
<evidence type="ECO:0000256" key="1">
    <source>
        <dbReference type="SAM" id="Phobius"/>
    </source>
</evidence>
<dbReference type="eggNOG" id="COG0463">
    <property type="taxonomic scope" value="Bacteria"/>
</dbReference>
<accession>A0A1I2DMU2</accession>
<gene>
    <name evidence="2" type="ORF">SAMN05444380_11957</name>
</gene>
<sequence length="305" mass="36012">MWIFNKLYFYLASIEELKKPLQRRNCYLISIKIIKRLCVYGIIFIFFLKYKFFKRKLINTEGNVVISMTSFPDRIKTVWLTIMSIGNQKVKPSRILLYLSLEEFPGGINDIPSTLKKLMEYGLEVKFVENNIRSYKKFYYALQDLKNSIIVTIDDDLIYPEDTIYRLLEVYRKFPNCIIANRAVRILKNSEGVLPYECWERVIYPGCDSSFVAIGCGGILYPPFFKPFDLFKENLFMELAPYADDLWLKVIEFKNNVNVATGDFFAHPMVIPSTKKSALMRRNVGEEKLNDFQFRRLCEYFDIKM</sequence>
<name>A0A1I2DMU2_9BACT</name>
<dbReference type="RefSeq" id="WP_010527543.1">
    <property type="nucleotide sequence ID" value="NZ_AFSL01000054.1"/>
</dbReference>
<reference evidence="2 3" key="1">
    <citation type="submission" date="2016-10" db="EMBL/GenBank/DDBJ databases">
        <authorList>
            <person name="de Groot N.N."/>
        </authorList>
    </citation>
    <scope>NUCLEOTIDE SEQUENCE [LARGE SCALE GENOMIC DNA]</scope>
    <source>
        <strain evidence="2 3">DSM 19012</strain>
    </source>
</reference>
<dbReference type="AlphaFoldDB" id="A0A1I2DMU2"/>
<dbReference type="Proteomes" id="UP000181976">
    <property type="component" value="Unassembled WGS sequence"/>
</dbReference>
<dbReference type="OrthoDB" id="5465469at2"/>
<organism evidence="2 3">
    <name type="scientific">Thermophagus xiamenensis</name>
    <dbReference type="NCBI Taxonomy" id="385682"/>
    <lineage>
        <taxon>Bacteria</taxon>
        <taxon>Pseudomonadati</taxon>
        <taxon>Bacteroidota</taxon>
        <taxon>Bacteroidia</taxon>
        <taxon>Marinilabiliales</taxon>
        <taxon>Marinilabiliaceae</taxon>
        <taxon>Thermophagus</taxon>
    </lineage>
</organism>
<dbReference type="SUPFAM" id="SSF53448">
    <property type="entry name" value="Nucleotide-diphospho-sugar transferases"/>
    <property type="match status" value="1"/>
</dbReference>
<dbReference type="InParanoid" id="A0A1I2DMU2"/>
<evidence type="ECO:0008006" key="4">
    <source>
        <dbReference type="Google" id="ProtNLM"/>
    </source>
</evidence>
<dbReference type="EMBL" id="FONA01000019">
    <property type="protein sequence ID" value="SFE81777.1"/>
    <property type="molecule type" value="Genomic_DNA"/>
</dbReference>
<keyword evidence="1" id="KW-1133">Transmembrane helix</keyword>
<evidence type="ECO:0000313" key="3">
    <source>
        <dbReference type="Proteomes" id="UP000181976"/>
    </source>
</evidence>
<dbReference type="InterPro" id="IPR029044">
    <property type="entry name" value="Nucleotide-diphossugar_trans"/>
</dbReference>
<dbReference type="Gene3D" id="3.90.550.10">
    <property type="entry name" value="Spore Coat Polysaccharide Biosynthesis Protein SpsA, Chain A"/>
    <property type="match status" value="1"/>
</dbReference>
<keyword evidence="1" id="KW-0812">Transmembrane</keyword>
<proteinExistence type="predicted"/>
<dbReference type="STRING" id="385682.SAMN05444380_11957"/>
<keyword evidence="3" id="KW-1185">Reference proteome</keyword>
<feature type="transmembrane region" description="Helical" evidence="1">
    <location>
        <begin position="27"/>
        <end position="48"/>
    </location>
</feature>
<protein>
    <recommendedName>
        <fullName evidence="4">Glycosyl transferase family 2</fullName>
    </recommendedName>
</protein>